<reference evidence="1" key="1">
    <citation type="submission" date="2023-10" db="EMBL/GenBank/DDBJ databases">
        <authorList>
            <person name="Hackl T."/>
        </authorList>
    </citation>
    <scope>NUCLEOTIDE SEQUENCE</scope>
</reference>
<dbReference type="InterPro" id="IPR036291">
    <property type="entry name" value="NAD(P)-bd_dom_sf"/>
</dbReference>
<dbReference type="InterPro" id="IPR003462">
    <property type="entry name" value="ODC_Mu_crystall"/>
</dbReference>
<dbReference type="Pfam" id="PF02423">
    <property type="entry name" value="OCD_Mu_crystall"/>
    <property type="match status" value="1"/>
</dbReference>
<dbReference type="PANTHER" id="PTHR13812:SF23">
    <property type="entry name" value="PRNX PROTEIN"/>
    <property type="match status" value="1"/>
</dbReference>
<protein>
    <submittedName>
        <fullName evidence="1">Uu.00g125390.m01.CDS01</fullName>
    </submittedName>
</protein>
<evidence type="ECO:0000313" key="1">
    <source>
        <dbReference type="EMBL" id="CAJ2505145.1"/>
    </source>
</evidence>
<accession>A0AAI8YHK8</accession>
<dbReference type="InterPro" id="IPR023401">
    <property type="entry name" value="ODC_N"/>
</dbReference>
<keyword evidence="2" id="KW-1185">Reference proteome</keyword>
<dbReference type="AlphaFoldDB" id="A0AAI8YHK8"/>
<dbReference type="Proteomes" id="UP001295740">
    <property type="component" value="Unassembled WGS sequence"/>
</dbReference>
<comment type="caution">
    <text evidence="1">The sequence shown here is derived from an EMBL/GenBank/DDBJ whole genome shotgun (WGS) entry which is preliminary data.</text>
</comment>
<dbReference type="PANTHER" id="PTHR13812">
    <property type="entry name" value="KETIMINE REDUCTASE MU-CRYSTALLIN"/>
    <property type="match status" value="1"/>
</dbReference>
<dbReference type="Gene3D" id="3.30.1780.10">
    <property type="entry name" value="ornithine cyclodeaminase, domain 1"/>
    <property type="match status" value="1"/>
</dbReference>
<sequence>MLVLGGQDVETVLTGLSVARCHGLLNALSQALSDYSSDRKASEPTIHQPLRQGVVTKLGNTSLFMPASNTVSTGIKIVTLSASRRGARGAINIFNPGGELVGLLNAEEITAFRTGLVSMIPFLNCGVQKSRIVVFGAGKQAEWHVRLALLLAGDSIQYITVVNRRGETLNELEKRLQGVKDKHPQLTLSLIAKDGATDYEAELKHDLRECDAIMCCTPSTEPLFPSAYLAPAPDEQPRKRFISLIGSYKPHMQEIDSETLLSGKRIYVDSAEACLEEAGELIKAKVPESRLMELGAIASWPSIDEVEGNVVFKCVGMGIMDVAVASELLKIAGDMKIGKTIEDF</sequence>
<dbReference type="SUPFAM" id="SSF51735">
    <property type="entry name" value="NAD(P)-binding Rossmann-fold domains"/>
    <property type="match status" value="1"/>
</dbReference>
<organism evidence="1 2">
    <name type="scientific">Anthostomella pinea</name>
    <dbReference type="NCBI Taxonomy" id="933095"/>
    <lineage>
        <taxon>Eukaryota</taxon>
        <taxon>Fungi</taxon>
        <taxon>Dikarya</taxon>
        <taxon>Ascomycota</taxon>
        <taxon>Pezizomycotina</taxon>
        <taxon>Sordariomycetes</taxon>
        <taxon>Xylariomycetidae</taxon>
        <taxon>Xylariales</taxon>
        <taxon>Xylariaceae</taxon>
        <taxon>Anthostomella</taxon>
    </lineage>
</organism>
<dbReference type="Gene3D" id="3.40.50.720">
    <property type="entry name" value="NAD(P)-binding Rossmann-like Domain"/>
    <property type="match status" value="1"/>
</dbReference>
<dbReference type="GO" id="GO:0005737">
    <property type="term" value="C:cytoplasm"/>
    <property type="evidence" value="ECO:0007669"/>
    <property type="project" value="TreeGrafter"/>
</dbReference>
<gene>
    <name evidence="1" type="ORF">KHLLAP_LOCUS5613</name>
</gene>
<proteinExistence type="predicted"/>
<name>A0AAI8YHK8_9PEZI</name>
<dbReference type="EMBL" id="CAUWAG010000007">
    <property type="protein sequence ID" value="CAJ2505145.1"/>
    <property type="molecule type" value="Genomic_DNA"/>
</dbReference>
<evidence type="ECO:0000313" key="2">
    <source>
        <dbReference type="Proteomes" id="UP001295740"/>
    </source>
</evidence>